<gene>
    <name evidence="2" type="ORF">L3Y34_009542</name>
</gene>
<dbReference type="PANTHER" id="PTHR22751:SF166">
    <property type="entry name" value="G-PROTEIN COUPLED RECEPTORS FAMILY 1 PROFILE DOMAIN-CONTAINING PROTEIN"/>
    <property type="match status" value="1"/>
</dbReference>
<evidence type="ECO:0000313" key="2">
    <source>
        <dbReference type="EMBL" id="ULT91928.1"/>
    </source>
</evidence>
<feature type="transmembrane region" description="Helical" evidence="1">
    <location>
        <begin position="65"/>
        <end position="90"/>
    </location>
</feature>
<organism evidence="2 3">
    <name type="scientific">Caenorhabditis briggsae</name>
    <dbReference type="NCBI Taxonomy" id="6238"/>
    <lineage>
        <taxon>Eukaryota</taxon>
        <taxon>Metazoa</taxon>
        <taxon>Ecdysozoa</taxon>
        <taxon>Nematoda</taxon>
        <taxon>Chromadorea</taxon>
        <taxon>Rhabditida</taxon>
        <taxon>Rhabditina</taxon>
        <taxon>Rhabditomorpha</taxon>
        <taxon>Rhabditoidea</taxon>
        <taxon>Rhabditidae</taxon>
        <taxon>Peloderinae</taxon>
        <taxon>Caenorhabditis</taxon>
    </lineage>
</organism>
<accession>A0AAE9A5L9</accession>
<dbReference type="GO" id="GO:0008528">
    <property type="term" value="F:G protein-coupled peptide receptor activity"/>
    <property type="evidence" value="ECO:0007669"/>
    <property type="project" value="InterPro"/>
</dbReference>
<dbReference type="EMBL" id="CP090895">
    <property type="protein sequence ID" value="ULT91928.1"/>
    <property type="molecule type" value="Genomic_DNA"/>
</dbReference>
<keyword evidence="1" id="KW-1133">Transmembrane helix</keyword>
<dbReference type="AlphaFoldDB" id="A0AAE9A5L9"/>
<dbReference type="Pfam" id="PF10324">
    <property type="entry name" value="7TM_GPCR_Srw"/>
    <property type="match status" value="1"/>
</dbReference>
<reference evidence="2 3" key="1">
    <citation type="submission" date="2022-02" db="EMBL/GenBank/DDBJ databases">
        <title>Chromosome-level reference genomes for two strains of Caenorhabditis briggsae: an improved platform for comparative genomics.</title>
        <authorList>
            <person name="Stevens L."/>
            <person name="Andersen E.C."/>
        </authorList>
    </citation>
    <scope>NUCLEOTIDE SEQUENCE [LARGE SCALE GENOMIC DNA]</scope>
    <source>
        <strain evidence="2">QX1410_ONT</strain>
        <tissue evidence="2">Whole-organism</tissue>
    </source>
</reference>
<evidence type="ECO:0000313" key="3">
    <source>
        <dbReference type="Proteomes" id="UP000827892"/>
    </source>
</evidence>
<dbReference type="Proteomes" id="UP000827892">
    <property type="component" value="Chromosome V"/>
</dbReference>
<evidence type="ECO:0000256" key="1">
    <source>
        <dbReference type="SAM" id="Phobius"/>
    </source>
</evidence>
<keyword evidence="1" id="KW-0812">Transmembrane</keyword>
<protein>
    <submittedName>
        <fullName evidence="2">Uncharacterized protein</fullName>
    </submittedName>
</protein>
<name>A0AAE9A5L9_CAEBR</name>
<dbReference type="PANTHER" id="PTHR22751">
    <property type="entry name" value="G-PROTEIN COUPLED RECEPTOR-RELATED"/>
    <property type="match status" value="1"/>
</dbReference>
<sequence>METSTTTYDDANRIFPNSEMSTKLILFIAHPTIQIQFYIAIIGLIITFFHLIILKRKSIMTTSVISIMIGIGLCDFVAMIATIIYSWIIYNEDDDNPWYIATSNQFVAAVSTAQLVKIWEQK</sequence>
<feature type="transmembrane region" description="Helical" evidence="1">
    <location>
        <begin position="35"/>
        <end position="53"/>
    </location>
</feature>
<proteinExistence type="predicted"/>
<dbReference type="InterPro" id="IPR019427">
    <property type="entry name" value="7TM_GPCR_serpentine_rcpt_Srw"/>
</dbReference>
<keyword evidence="1" id="KW-0472">Membrane</keyword>